<evidence type="ECO:0000313" key="1">
    <source>
        <dbReference type="EMBL" id="MFC0266826.1"/>
    </source>
</evidence>
<reference evidence="1 2" key="1">
    <citation type="submission" date="2024-09" db="EMBL/GenBank/DDBJ databases">
        <authorList>
            <person name="Sun Q."/>
            <person name="Mori K."/>
        </authorList>
    </citation>
    <scope>NUCLEOTIDE SEQUENCE [LARGE SCALE GENOMIC DNA]</scope>
    <source>
        <strain evidence="1 2">CCM 7415</strain>
    </source>
</reference>
<dbReference type="EMBL" id="JBHLVX010000009">
    <property type="protein sequence ID" value="MFC0266826.1"/>
    <property type="molecule type" value="Genomic_DNA"/>
</dbReference>
<comment type="caution">
    <text evidence="1">The sequence shown here is derived from an EMBL/GenBank/DDBJ whole genome shotgun (WGS) entry which is preliminary data.</text>
</comment>
<dbReference type="RefSeq" id="WP_156826788.1">
    <property type="nucleotide sequence ID" value="NZ_JBHLVX010000009.1"/>
</dbReference>
<sequence length="304" mass="35111">MLHGFQPPAGGPLEGHRRLATATFRVRLRESVKLRVQRTLGQAIEKRWFERWLDHRPGGARLERMGLPRRELERRLEDALTVWVDPRELIRNVDFKGVGNVRPSSSAFIWDGDWDLSRGDLRRGSRYRFISELDEHRNDLRHTHRFAELHARLEAGHPHLVPLEGLRLDSDDKIVDWLQRYVGYMDHMARNGFDSRLGKDELGVAVTRDGRLVKINRGLHRLAMAQHLGLSRIPVRVRAVHRQWWQRITADASGMAAIDRLTQALPHCPPETRPGPLDPTPDRGAFEWPVARLIYHHGVLATPL</sequence>
<keyword evidence="2" id="KW-1185">Reference proteome</keyword>
<gene>
    <name evidence="1" type="ORF">ACFFHW_02250</name>
</gene>
<organism evidence="1 2">
    <name type="scientific">Kushneria aurantia</name>
    <dbReference type="NCBI Taxonomy" id="504092"/>
    <lineage>
        <taxon>Bacteria</taxon>
        <taxon>Pseudomonadati</taxon>
        <taxon>Pseudomonadota</taxon>
        <taxon>Gammaproteobacteria</taxon>
        <taxon>Oceanospirillales</taxon>
        <taxon>Halomonadaceae</taxon>
        <taxon>Kushneria</taxon>
    </lineage>
</organism>
<name>A0ABV6G086_9GAMM</name>
<accession>A0ABV6G086</accession>
<evidence type="ECO:0000313" key="2">
    <source>
        <dbReference type="Proteomes" id="UP001589814"/>
    </source>
</evidence>
<protein>
    <recommendedName>
        <fullName evidence="3">ParB/Sulfiredoxin domain-containing protein</fullName>
    </recommendedName>
</protein>
<evidence type="ECO:0008006" key="3">
    <source>
        <dbReference type="Google" id="ProtNLM"/>
    </source>
</evidence>
<proteinExistence type="predicted"/>
<dbReference type="Proteomes" id="UP001589814">
    <property type="component" value="Unassembled WGS sequence"/>
</dbReference>